<dbReference type="STRING" id="154538.A0A1M2VDB8"/>
<comment type="caution">
    <text evidence="1">The sequence shown here is derived from an EMBL/GenBank/DDBJ whole genome shotgun (WGS) entry which is preliminary data.</text>
</comment>
<protein>
    <submittedName>
        <fullName evidence="1">Uncharacterized protein</fullName>
    </submittedName>
</protein>
<dbReference type="Proteomes" id="UP000184267">
    <property type="component" value="Unassembled WGS sequence"/>
</dbReference>
<organism evidence="1 2">
    <name type="scientific">Trametes pubescens</name>
    <name type="common">White-rot fungus</name>
    <dbReference type="NCBI Taxonomy" id="154538"/>
    <lineage>
        <taxon>Eukaryota</taxon>
        <taxon>Fungi</taxon>
        <taxon>Dikarya</taxon>
        <taxon>Basidiomycota</taxon>
        <taxon>Agaricomycotina</taxon>
        <taxon>Agaricomycetes</taxon>
        <taxon>Polyporales</taxon>
        <taxon>Polyporaceae</taxon>
        <taxon>Trametes</taxon>
    </lineage>
</organism>
<proteinExistence type="predicted"/>
<keyword evidence="2" id="KW-1185">Reference proteome</keyword>
<gene>
    <name evidence="1" type="ORF">TRAPUB_3654</name>
</gene>
<dbReference type="OrthoDB" id="284473at2759"/>
<evidence type="ECO:0000313" key="1">
    <source>
        <dbReference type="EMBL" id="OJT05528.1"/>
    </source>
</evidence>
<dbReference type="EMBL" id="MNAD01001443">
    <property type="protein sequence ID" value="OJT05528.1"/>
    <property type="molecule type" value="Genomic_DNA"/>
</dbReference>
<evidence type="ECO:0000313" key="2">
    <source>
        <dbReference type="Proteomes" id="UP000184267"/>
    </source>
</evidence>
<dbReference type="AlphaFoldDB" id="A0A1M2VDB8"/>
<name>A0A1M2VDB8_TRAPU</name>
<sequence>MRSVFPRLDVAAGAGLRGRLDYLGTMGVSGDLEVGFQLVPQFPDMDECSRIPGEAVALINARTYSLGKTSFACQIARPGGGAATAGAKRNSDGDATAGEDGRTDIIAILKEYAGRIPGMRKLMGAGFVHGNKEASGGGVRTADLERVWEVLPFAQEGRASSLRRSGGCLSLRIKHQHA</sequence>
<reference evidence="1 2" key="1">
    <citation type="submission" date="2016-10" db="EMBL/GenBank/DDBJ databases">
        <title>Genome sequence of the basidiomycete white-rot fungus Trametes pubescens.</title>
        <authorList>
            <person name="Makela M.R."/>
            <person name="Granchi Z."/>
            <person name="Peng M."/>
            <person name="De Vries R.P."/>
            <person name="Grigoriev I."/>
            <person name="Riley R."/>
            <person name="Hilden K."/>
        </authorList>
    </citation>
    <scope>NUCLEOTIDE SEQUENCE [LARGE SCALE GENOMIC DNA]</scope>
    <source>
        <strain evidence="1 2">FBCC735</strain>
    </source>
</reference>
<accession>A0A1M2VDB8</accession>